<evidence type="ECO:0000313" key="1">
    <source>
        <dbReference type="EMBL" id="MBK4347689.1"/>
    </source>
</evidence>
<name>A0A934W3X0_9MICO</name>
<evidence type="ECO:0000313" key="2">
    <source>
        <dbReference type="Proteomes" id="UP000636458"/>
    </source>
</evidence>
<organism evidence="1 2">
    <name type="scientific">Lacisediminihabitans changchengi</name>
    <dbReference type="NCBI Taxonomy" id="2787634"/>
    <lineage>
        <taxon>Bacteria</taxon>
        <taxon>Bacillati</taxon>
        <taxon>Actinomycetota</taxon>
        <taxon>Actinomycetes</taxon>
        <taxon>Micrococcales</taxon>
        <taxon>Microbacteriaceae</taxon>
        <taxon>Lacisediminihabitans</taxon>
    </lineage>
</organism>
<accession>A0A934W3X0</accession>
<proteinExistence type="predicted"/>
<dbReference type="EMBL" id="JAEPES010000003">
    <property type="protein sequence ID" value="MBK4347689.1"/>
    <property type="molecule type" value="Genomic_DNA"/>
</dbReference>
<dbReference type="AlphaFoldDB" id="A0A934W3X0"/>
<dbReference type="Proteomes" id="UP000636458">
    <property type="component" value="Unassembled WGS sequence"/>
</dbReference>
<protein>
    <submittedName>
        <fullName evidence="1">Uncharacterized protein</fullName>
    </submittedName>
</protein>
<dbReference type="RefSeq" id="WP_200556272.1">
    <property type="nucleotide sequence ID" value="NZ_JAEPES010000003.1"/>
</dbReference>
<sequence length="1237" mass="129154">MARIANPGYFRAEAVGIDWASVAKSHGQQLPDAGDSRGLTLRLAWACHSDLGVPHGVFTVWRRQPKPADARAVEVAAQSTGDGSLRVDWGTPAGRVVIDCAVVDPSRPVVVRLCWRTGSKESVTTVGVSGTGSATAHIELRTPGATCALVTNAFDPVARIVSLDDIVNAPDWEPLEYVGLPVPNTGIAGTDYDGYKQGFVTGTMPAQDAALDRWTRGAPPVGWPMTLPSGVVAPTWQAPDAKAFVARIAAELLDRIAGLYAPGLAENAQAGVTSPTPVAGPPGAGQPASIDAAPWPLLSIPAVSDPFANLALGFGTAYPFRTGSRAIAQLPAPEFLVTAKYAEGPVFRASGPGWNVEIPLPAGEYAAYAPPVMHAQTPGPLPFVSTRYSLQPPTFIDAPWRENVRSTWPPLPADAGTVHVTQFATVRTPLATGVAEPLFAFDSDVDGWRVPNIPPLTPGATLLSSIDPVAEIPLGSGGRQELYAAALSDVHGIWSPWSETVYSGVEPGATPPMLANLKLRTTYTGSVLCPATLDVDVIAEFTERSTTSVEFSAVFYPMTSPSMPPPMGLGAESVPVGAVRRSFSISFTGDVPTGIGCAVVPLDENGLSTPVAGPGQGEPRRFGVRVGLPPLDFSTTDRWGVDVWARRALAVGPTPTVWSPGDPARAMLASVGSPVPVVPATMPLPGVPLASLPDSDGRSHVRVVWGAPGSSSVKAFVVWQASEDYLRERCGIADPAPDVVPGARLVAVRQLLIDHPEQCRLAFRRVLDVTGDRREADVALARGSTGIQFFVVTSTTPSGVDSAWPYNSAGHDSTQVFIAPRVLRPAQPLARPEITLAGADVGLEVPSDVPVSRFRVYRTHNFDAARRADSMGAPEFATATAPADPPPPADVDLVTGQPVFRGHWAGALTPSWKTWYVRTVAEPDTSGVPERGWRGILSPESDIVTVRVPPSTPPDLDPLVVESVTPDHSVLVARTSTSAPIADTDFGPHLAGALASAALTADGMAAASLTPLSGLAAADPPAPAVGVAVVVREERSGGRTPLAVWFTRADPAQPVDVGLRLVDPLGRAVVQLATVAGWTAPTPPNLELVAVTRASATAAVVTVSSTEERTARPPFVLSVSAARRIIARPPLGRLGGIGGIRPIAGAGEARELLLIPGLPLGPTLTASIELPAIRRDGGLPFPIPFPPRPPASGIRFAFREEVGPALYDIFIPLAATMSATVTLTSPEGPHTSVRATG</sequence>
<comment type="caution">
    <text evidence="1">The sequence shown here is derived from an EMBL/GenBank/DDBJ whole genome shotgun (WGS) entry which is preliminary data.</text>
</comment>
<keyword evidence="2" id="KW-1185">Reference proteome</keyword>
<reference evidence="1" key="1">
    <citation type="submission" date="2021-01" db="EMBL/GenBank/DDBJ databases">
        <title>Lacisediminihabitans sp. nov. strain G11-30, isolated from Antarctic Soil.</title>
        <authorList>
            <person name="Li J."/>
        </authorList>
    </citation>
    <scope>NUCLEOTIDE SEQUENCE</scope>
    <source>
        <strain evidence="1">G11-30</strain>
    </source>
</reference>
<gene>
    <name evidence="1" type="ORF">IV501_08595</name>
</gene>